<evidence type="ECO:0000313" key="3">
    <source>
        <dbReference type="Proteomes" id="UP000292665"/>
    </source>
</evidence>
<evidence type="ECO:0000313" key="2">
    <source>
        <dbReference type="EMBL" id="RYS80491.1"/>
    </source>
</evidence>
<feature type="region of interest" description="Disordered" evidence="1">
    <location>
        <begin position="140"/>
        <end position="172"/>
    </location>
</feature>
<dbReference type="AlphaFoldDB" id="A0A4Q5C876"/>
<accession>A0A4Q5C876</accession>
<evidence type="ECO:0000256" key="1">
    <source>
        <dbReference type="SAM" id="MobiDB-lite"/>
    </source>
</evidence>
<proteinExistence type="predicted"/>
<comment type="caution">
    <text evidence="2">The sequence shown here is derived from an EMBL/GenBank/DDBJ whole genome shotgun (WGS) entry which is preliminary data.</text>
</comment>
<organism evidence="2 3">
    <name type="scientific">[Ruminococcus] torques</name>
    <dbReference type="NCBI Taxonomy" id="33039"/>
    <lineage>
        <taxon>Bacteria</taxon>
        <taxon>Bacillati</taxon>
        <taxon>Bacillota</taxon>
        <taxon>Clostridia</taxon>
        <taxon>Lachnospirales</taxon>
        <taxon>Lachnospiraceae</taxon>
        <taxon>Mediterraneibacter</taxon>
    </lineage>
</organism>
<dbReference type="EMBL" id="RCYR01000009">
    <property type="protein sequence ID" value="RYS80491.1"/>
    <property type="molecule type" value="Genomic_DNA"/>
</dbReference>
<reference evidence="2 3" key="1">
    <citation type="journal article" date="2019" name="Science, e1252229">
        <title>Invertible promoters mediate bacterial phase variation, antibiotic resistance, and host adaptation in the gut.</title>
        <authorList>
            <person name="Jiang X."/>
            <person name="Hall A.B."/>
            <person name="Arthur T.D."/>
            <person name="Plichta D.R."/>
            <person name="Covington C.T."/>
            <person name="Poyet M."/>
            <person name="Crothers J."/>
            <person name="Moses P.L."/>
            <person name="Tolonen A.C."/>
            <person name="Vlamakis H."/>
            <person name="Alm E.J."/>
            <person name="Xavier R.J."/>
        </authorList>
    </citation>
    <scope>NUCLEOTIDE SEQUENCE [LARGE SCALE GENOMIC DNA]</scope>
    <source>
        <strain evidence="3">aa_0143</strain>
    </source>
</reference>
<dbReference type="Proteomes" id="UP000292665">
    <property type="component" value="Unassembled WGS sequence"/>
</dbReference>
<dbReference type="RefSeq" id="WP_129794854.1">
    <property type="nucleotide sequence ID" value="NZ_DBFYTY010000093.1"/>
</dbReference>
<protein>
    <submittedName>
        <fullName evidence="2">Uncharacterized protein</fullName>
    </submittedName>
</protein>
<name>A0A4Q5C876_9FIRM</name>
<gene>
    <name evidence="2" type="ORF">EAI93_06475</name>
</gene>
<sequence length="244" mass="28494">MHKFAKQIAECLKSKVEGKGIDNLNLSEVEELKAWSEIIKNIVCYDKDYRIIEAMDKEEKEEEESEKYFLKMLKEEYGMEDEEARRFYRGQPRSKTSGRFMRRGDGRRNYTPYSYMMPEMYDEDAEYYRDMDRSEGRMYYSGDSGSAPTPNSGNGNYSGGRRGYGKTRFNDGTSTRYEMAKRNYTEAKELHNGNSTEDKQAKMKELEKYMSELGSDITEMISDASNEEKTLLKNKLQVLAQKVV</sequence>